<dbReference type="EMBL" id="SKCS01001121">
    <property type="protein sequence ID" value="TNN04697.1"/>
    <property type="molecule type" value="Genomic_DNA"/>
</dbReference>
<keyword evidence="3" id="KW-1185">Reference proteome</keyword>
<reference evidence="2 3" key="1">
    <citation type="submission" date="2019-03" db="EMBL/GenBank/DDBJ databases">
        <title>An improved genome assembly of the fluke Schistosoma japonicum.</title>
        <authorList>
            <person name="Hu W."/>
            <person name="Luo F."/>
            <person name="Yin M."/>
            <person name="Mo X."/>
            <person name="Sun C."/>
            <person name="Wu Q."/>
            <person name="Zhu B."/>
            <person name="Xiang M."/>
            <person name="Wang J."/>
            <person name="Wang Y."/>
            <person name="Zhang T."/>
            <person name="Xu B."/>
            <person name="Zheng H."/>
            <person name="Feng Z."/>
        </authorList>
    </citation>
    <scope>NUCLEOTIDE SEQUENCE [LARGE SCALE GENOMIC DNA]</scope>
    <source>
        <strain evidence="2">HuSjv2</strain>
        <tissue evidence="2">Worms</tissue>
    </source>
</reference>
<proteinExistence type="predicted"/>
<name>A0A4Z2CK88_SCHJA</name>
<comment type="caution">
    <text evidence="2">The sequence shown here is derived from an EMBL/GenBank/DDBJ whole genome shotgun (WGS) entry which is preliminary data.</text>
</comment>
<evidence type="ECO:0000313" key="3">
    <source>
        <dbReference type="Proteomes" id="UP000311919"/>
    </source>
</evidence>
<evidence type="ECO:0000256" key="1">
    <source>
        <dbReference type="SAM" id="MobiDB-lite"/>
    </source>
</evidence>
<evidence type="ECO:0000313" key="2">
    <source>
        <dbReference type="EMBL" id="TNN04697.1"/>
    </source>
</evidence>
<feature type="compositionally biased region" description="Basic and acidic residues" evidence="1">
    <location>
        <begin position="42"/>
        <end position="52"/>
    </location>
</feature>
<protein>
    <submittedName>
        <fullName evidence="2">Uncharacterized protein</fullName>
    </submittedName>
</protein>
<dbReference type="Proteomes" id="UP000311919">
    <property type="component" value="Unassembled WGS sequence"/>
</dbReference>
<sequence>MVLAAMGLRSMELPDSSRGTFAGGLWASAGHGDSHLCLLPRGHSEEEGEQHSPLRQAQDEPAPGASSCSQLPGG</sequence>
<organism evidence="2 3">
    <name type="scientific">Schistosoma japonicum</name>
    <name type="common">Blood fluke</name>
    <dbReference type="NCBI Taxonomy" id="6182"/>
    <lineage>
        <taxon>Eukaryota</taxon>
        <taxon>Metazoa</taxon>
        <taxon>Spiralia</taxon>
        <taxon>Lophotrochozoa</taxon>
        <taxon>Platyhelminthes</taxon>
        <taxon>Trematoda</taxon>
        <taxon>Digenea</taxon>
        <taxon>Strigeidida</taxon>
        <taxon>Schistosomatoidea</taxon>
        <taxon>Schistosomatidae</taxon>
        <taxon>Schistosoma</taxon>
    </lineage>
</organism>
<accession>A0A4Z2CK88</accession>
<feature type="region of interest" description="Disordered" evidence="1">
    <location>
        <begin position="35"/>
        <end position="74"/>
    </location>
</feature>
<dbReference type="AlphaFoldDB" id="A0A4Z2CK88"/>
<gene>
    <name evidence="2" type="ORF">EWB00_000451</name>
</gene>